<keyword evidence="2" id="KW-0812">Transmembrane</keyword>
<organism evidence="3 4">
    <name type="scientific">Halopiger aswanensis</name>
    <dbReference type="NCBI Taxonomy" id="148449"/>
    <lineage>
        <taxon>Archaea</taxon>
        <taxon>Methanobacteriati</taxon>
        <taxon>Methanobacteriota</taxon>
        <taxon>Stenosarchaea group</taxon>
        <taxon>Halobacteria</taxon>
        <taxon>Halobacteriales</taxon>
        <taxon>Natrialbaceae</taxon>
        <taxon>Halopiger</taxon>
    </lineage>
</organism>
<dbReference type="PANTHER" id="PTHR35902">
    <property type="entry name" value="S-LAYER DOMAIN-LIKE PROTEIN-RELATED"/>
    <property type="match status" value="1"/>
</dbReference>
<reference evidence="3 4" key="1">
    <citation type="submission" date="2018-09" db="EMBL/GenBank/DDBJ databases">
        <title>Genomic Encyclopedia of Archaeal and Bacterial Type Strains, Phase II (KMG-II): from individual species to whole genera.</title>
        <authorList>
            <person name="Goeker M."/>
        </authorList>
    </citation>
    <scope>NUCLEOTIDE SEQUENCE [LARGE SCALE GENOMIC DNA]</scope>
    <source>
        <strain evidence="3 4">DSM 13151</strain>
    </source>
</reference>
<feature type="compositionally biased region" description="Polar residues" evidence="1">
    <location>
        <begin position="110"/>
        <end position="121"/>
    </location>
</feature>
<dbReference type="InterPro" id="IPR013783">
    <property type="entry name" value="Ig-like_fold"/>
</dbReference>
<evidence type="ECO:0000313" key="3">
    <source>
        <dbReference type="EMBL" id="RKD88990.1"/>
    </source>
</evidence>
<evidence type="ECO:0000313" key="4">
    <source>
        <dbReference type="Proteomes" id="UP000283805"/>
    </source>
</evidence>
<evidence type="ECO:0000256" key="1">
    <source>
        <dbReference type="SAM" id="MobiDB-lite"/>
    </source>
</evidence>
<dbReference type="Gene3D" id="2.60.40.10">
    <property type="entry name" value="Immunoglobulins"/>
    <property type="match status" value="1"/>
</dbReference>
<dbReference type="EMBL" id="RAPO01000004">
    <property type="protein sequence ID" value="RKD88990.1"/>
    <property type="molecule type" value="Genomic_DNA"/>
</dbReference>
<feature type="compositionally biased region" description="Polar residues" evidence="1">
    <location>
        <begin position="77"/>
        <end position="94"/>
    </location>
</feature>
<feature type="compositionally biased region" description="Acidic residues" evidence="1">
    <location>
        <begin position="56"/>
        <end position="67"/>
    </location>
</feature>
<sequence>MARARTPERRRRRAAVVVGFLLLVGLVVTSAATATELRGRDAIESVQAEGLQNDTPENDTSEDDTPENDSVGEPAGGQSQRPAETTAENESSARSPADDTPRIPPAESQAGAQLVQQPGGNVTASVAENQSVRADEATTIALEVTNDGDRQATDIVVTVQTVDGAVTLGPPATPQSSQSVVVEDLWPGDTAIVDVGVVAANVDPETYPLFASVQYRVDPDSPIDEPPLTESAETNETVDDDENGTVRTGGPTLLELPISNARSFEVTPVDDEIPVDGDAVYEARITNEGDTAVTEVVATIEAGPPLSSESPTAYVGTLESGESATARFALESSSDSIESTTSIAITLTYDTGTGDRTSTDPMPVPVSIVQTDEDTDVDALAPFAAVAIVFVLTVIWWIRRR</sequence>
<name>A0A3R7FTD4_9EURY</name>
<protein>
    <submittedName>
        <fullName evidence="3">Uncharacterized protein</fullName>
    </submittedName>
</protein>
<dbReference type="Proteomes" id="UP000283805">
    <property type="component" value="Unassembled WGS sequence"/>
</dbReference>
<keyword evidence="2" id="KW-1133">Transmembrane helix</keyword>
<keyword evidence="2" id="KW-0472">Membrane</keyword>
<evidence type="ECO:0000256" key="2">
    <source>
        <dbReference type="SAM" id="Phobius"/>
    </source>
</evidence>
<accession>A0A3R7FTD4</accession>
<dbReference type="OrthoDB" id="170531at2157"/>
<feature type="transmembrane region" description="Helical" evidence="2">
    <location>
        <begin position="379"/>
        <end position="398"/>
    </location>
</feature>
<proteinExistence type="predicted"/>
<dbReference type="RefSeq" id="WP_120246155.1">
    <property type="nucleotide sequence ID" value="NZ_RAPO01000004.1"/>
</dbReference>
<keyword evidence="4" id="KW-1185">Reference proteome</keyword>
<feature type="region of interest" description="Disordered" evidence="1">
    <location>
        <begin position="45"/>
        <end position="121"/>
    </location>
</feature>
<gene>
    <name evidence="3" type="ORF">ATJ93_3811</name>
</gene>
<dbReference type="AlphaFoldDB" id="A0A3R7FTD4"/>
<comment type="caution">
    <text evidence="3">The sequence shown here is derived from an EMBL/GenBank/DDBJ whole genome shotgun (WGS) entry which is preliminary data.</text>
</comment>
<dbReference type="PANTHER" id="PTHR35902:SF3">
    <property type="entry name" value="NPCBM-ASSOCIATED, NEW3 DOMAIN OF ALPHA-GALACTOSIDASE"/>
    <property type="match status" value="1"/>
</dbReference>
<feature type="region of interest" description="Disordered" evidence="1">
    <location>
        <begin position="218"/>
        <end position="246"/>
    </location>
</feature>